<dbReference type="EMBL" id="JAANQT010015655">
    <property type="protein sequence ID" value="KAG1272216.1"/>
    <property type="molecule type" value="Genomic_DNA"/>
</dbReference>
<sequence>MATNRMPRMTPRPARTALAVKRMVTHVKRGTGLQLGDRRRAAAAHVAHQVHRPLLGFQIGLTQSPSATDNPSRDR</sequence>
<proteinExistence type="predicted"/>
<dbReference type="AlphaFoldDB" id="A0A9P6WRU7"/>
<comment type="caution">
    <text evidence="1">The sequence shown here is derived from an EMBL/GenBank/DDBJ whole genome shotgun (WGS) entry which is preliminary data.</text>
</comment>
<protein>
    <submittedName>
        <fullName evidence="1">Uncharacterized protein</fullName>
    </submittedName>
</protein>
<accession>A0A9P6WRU7</accession>
<gene>
    <name evidence="1" type="ORF">G6F64_015539</name>
</gene>
<reference evidence="1" key="1">
    <citation type="journal article" date="2020" name="Microb. Genom.">
        <title>Genetic diversity of clinical and environmental Mucorales isolates obtained from an investigation of mucormycosis cases among solid organ transplant recipients.</title>
        <authorList>
            <person name="Nguyen M.H."/>
            <person name="Kaul D."/>
            <person name="Muto C."/>
            <person name="Cheng S.J."/>
            <person name="Richter R.A."/>
            <person name="Bruno V.M."/>
            <person name="Liu G."/>
            <person name="Beyhan S."/>
            <person name="Sundermann A.J."/>
            <person name="Mounaud S."/>
            <person name="Pasculle A.W."/>
            <person name="Nierman W.C."/>
            <person name="Driscoll E."/>
            <person name="Cumbie R."/>
            <person name="Clancy C.J."/>
            <person name="Dupont C.L."/>
        </authorList>
    </citation>
    <scope>NUCLEOTIDE SEQUENCE</scope>
    <source>
        <strain evidence="1">GL11</strain>
    </source>
</reference>
<evidence type="ECO:0000313" key="2">
    <source>
        <dbReference type="Proteomes" id="UP000716291"/>
    </source>
</evidence>
<dbReference type="Proteomes" id="UP000716291">
    <property type="component" value="Unassembled WGS sequence"/>
</dbReference>
<evidence type="ECO:0000313" key="1">
    <source>
        <dbReference type="EMBL" id="KAG1272216.1"/>
    </source>
</evidence>
<name>A0A9P6WRU7_RHIOR</name>
<keyword evidence="2" id="KW-1185">Reference proteome</keyword>
<organism evidence="1 2">
    <name type="scientific">Rhizopus oryzae</name>
    <name type="common">Mucormycosis agent</name>
    <name type="synonym">Rhizopus arrhizus var. delemar</name>
    <dbReference type="NCBI Taxonomy" id="64495"/>
    <lineage>
        <taxon>Eukaryota</taxon>
        <taxon>Fungi</taxon>
        <taxon>Fungi incertae sedis</taxon>
        <taxon>Mucoromycota</taxon>
        <taxon>Mucoromycotina</taxon>
        <taxon>Mucoromycetes</taxon>
        <taxon>Mucorales</taxon>
        <taxon>Mucorineae</taxon>
        <taxon>Rhizopodaceae</taxon>
        <taxon>Rhizopus</taxon>
    </lineage>
</organism>